<dbReference type="FunFam" id="3.30.60.30:FF:000029">
    <property type="entry name" value="Serine peptidase inhibitor, Kazal type 5"/>
    <property type="match status" value="1"/>
</dbReference>
<dbReference type="PANTHER" id="PTHR47499">
    <property type="entry name" value="SERINE PROTEASE INHIBITOR KAZAL-TYPE 7 SPINK7"/>
    <property type="match status" value="1"/>
</dbReference>
<keyword evidence="4" id="KW-0175">Coiled coil</keyword>
<feature type="compositionally biased region" description="Basic and acidic residues" evidence="5">
    <location>
        <begin position="672"/>
        <end position="686"/>
    </location>
</feature>
<dbReference type="InterPro" id="IPR036058">
    <property type="entry name" value="Kazal_dom_sf"/>
</dbReference>
<evidence type="ECO:0000256" key="5">
    <source>
        <dbReference type="SAM" id="MobiDB-lite"/>
    </source>
</evidence>
<evidence type="ECO:0000256" key="4">
    <source>
        <dbReference type="SAM" id="Coils"/>
    </source>
</evidence>
<keyword evidence="9" id="KW-0722">Serine protease inhibitor</keyword>
<proteinExistence type="predicted"/>
<keyword evidence="3" id="KW-1015">Disulfide bond</keyword>
<dbReference type="GO" id="GO:0004867">
    <property type="term" value="F:serine-type endopeptidase inhibitor activity"/>
    <property type="evidence" value="ECO:0007669"/>
    <property type="project" value="UniProtKB-KW"/>
</dbReference>
<feature type="compositionally biased region" description="Basic and acidic residues" evidence="5">
    <location>
        <begin position="779"/>
        <end position="793"/>
    </location>
</feature>
<keyword evidence="9" id="KW-0646">Protease inhibitor</keyword>
<dbReference type="InterPro" id="IPR050159">
    <property type="entry name" value="Kazal-type_SerProtInhib"/>
</dbReference>
<dbReference type="Pfam" id="PF00050">
    <property type="entry name" value="Kazal_1"/>
    <property type="match status" value="11"/>
</dbReference>
<feature type="compositionally biased region" description="Polar residues" evidence="5">
    <location>
        <begin position="1054"/>
        <end position="1063"/>
    </location>
</feature>
<feature type="region of interest" description="Disordered" evidence="5">
    <location>
        <begin position="672"/>
        <end position="700"/>
    </location>
</feature>
<feature type="region of interest" description="Disordered" evidence="5">
    <location>
        <begin position="779"/>
        <end position="798"/>
    </location>
</feature>
<accession>A0A6P6EFI6</accession>
<dbReference type="InterPro" id="IPR002350">
    <property type="entry name" value="Kazal_dom"/>
</dbReference>
<evidence type="ECO:0000256" key="3">
    <source>
        <dbReference type="ARBA" id="ARBA00023157"/>
    </source>
</evidence>
<evidence type="ECO:0000259" key="7">
    <source>
        <dbReference type="PROSITE" id="PS51465"/>
    </source>
</evidence>
<feature type="signal peptide" evidence="6">
    <location>
        <begin position="1"/>
        <end position="22"/>
    </location>
</feature>
<dbReference type="RefSeq" id="XP_023571095.1">
    <property type="nucleotide sequence ID" value="XM_023715327.1"/>
</dbReference>
<feature type="region of interest" description="Disordered" evidence="5">
    <location>
        <begin position="809"/>
        <end position="837"/>
    </location>
</feature>
<evidence type="ECO:0000256" key="2">
    <source>
        <dbReference type="ARBA" id="ARBA00022525"/>
    </source>
</evidence>
<dbReference type="PROSITE" id="PS00282">
    <property type="entry name" value="KAZAL_1"/>
    <property type="match status" value="2"/>
</dbReference>
<feature type="domain" description="Kazal-like" evidence="7">
    <location>
        <begin position="91"/>
        <end position="153"/>
    </location>
</feature>
<dbReference type="PROSITE" id="PS51465">
    <property type="entry name" value="KAZAL_2"/>
    <property type="match status" value="6"/>
</dbReference>
<feature type="region of interest" description="Disordered" evidence="5">
    <location>
        <begin position="879"/>
        <end position="908"/>
    </location>
</feature>
<feature type="coiled-coil region" evidence="4">
    <location>
        <begin position="536"/>
        <end position="563"/>
    </location>
</feature>
<feature type="region of interest" description="Disordered" evidence="5">
    <location>
        <begin position="975"/>
        <end position="1000"/>
    </location>
</feature>
<feature type="domain" description="Kazal-like" evidence="7">
    <location>
        <begin position="998"/>
        <end position="1059"/>
    </location>
</feature>
<evidence type="ECO:0000256" key="1">
    <source>
        <dbReference type="ARBA" id="ARBA00004613"/>
    </source>
</evidence>
<dbReference type="CTD" id="11005"/>
<keyword evidence="2" id="KW-0964">Secreted</keyword>
<organism evidence="8 9">
    <name type="scientific">Octodon degus</name>
    <name type="common">Degu</name>
    <name type="synonym">Sciurus degus</name>
    <dbReference type="NCBI Taxonomy" id="10160"/>
    <lineage>
        <taxon>Eukaryota</taxon>
        <taxon>Metazoa</taxon>
        <taxon>Chordata</taxon>
        <taxon>Craniata</taxon>
        <taxon>Vertebrata</taxon>
        <taxon>Euteleostomi</taxon>
        <taxon>Mammalia</taxon>
        <taxon>Eutheria</taxon>
        <taxon>Euarchontoglires</taxon>
        <taxon>Glires</taxon>
        <taxon>Rodentia</taxon>
        <taxon>Hystricomorpha</taxon>
        <taxon>Octodontidae</taxon>
        <taxon>Octodon</taxon>
    </lineage>
</organism>
<gene>
    <name evidence="9" type="primary">Spink5</name>
</gene>
<dbReference type="SUPFAM" id="SSF100895">
    <property type="entry name" value="Kazal-type serine protease inhibitors"/>
    <property type="match status" value="15"/>
</dbReference>
<keyword evidence="6" id="KW-0732">Signal</keyword>
<reference evidence="9" key="1">
    <citation type="submission" date="2025-08" db="UniProtKB">
        <authorList>
            <consortium name="RefSeq"/>
        </authorList>
    </citation>
    <scope>IDENTIFICATION</scope>
</reference>
<feature type="domain" description="Kazal-like" evidence="7">
    <location>
        <begin position="922"/>
        <end position="984"/>
    </location>
</feature>
<feature type="chain" id="PRO_5028446591" evidence="6">
    <location>
        <begin position="23"/>
        <end position="1091"/>
    </location>
</feature>
<evidence type="ECO:0000256" key="6">
    <source>
        <dbReference type="SAM" id="SignalP"/>
    </source>
</evidence>
<dbReference type="SMART" id="SM00280">
    <property type="entry name" value="KAZAL"/>
    <property type="match status" value="14"/>
</dbReference>
<dbReference type="Gene3D" id="3.30.60.30">
    <property type="match status" value="15"/>
</dbReference>
<comment type="subcellular location">
    <subcellularLocation>
        <location evidence="1">Secreted</location>
    </subcellularLocation>
</comment>
<evidence type="ECO:0000313" key="8">
    <source>
        <dbReference type="Proteomes" id="UP000515203"/>
    </source>
</evidence>
<evidence type="ECO:0000313" key="9">
    <source>
        <dbReference type="RefSeq" id="XP_023571095.1"/>
    </source>
</evidence>
<dbReference type="GO" id="GO:0005576">
    <property type="term" value="C:extracellular region"/>
    <property type="evidence" value="ECO:0007669"/>
    <property type="project" value="UniProtKB-SubCell"/>
</dbReference>
<protein>
    <submittedName>
        <fullName evidence="9">Serine protease inhibitor Kazal-type 5 isoform X4</fullName>
    </submittedName>
</protein>
<dbReference type="CDD" id="cd01327">
    <property type="entry name" value="KAZAL_PSTI"/>
    <property type="match status" value="1"/>
</dbReference>
<dbReference type="PANTHER" id="PTHR47499:SF1">
    <property type="entry name" value="SERINE PROTEASE INHIBITOR KAZAL-TYPE 7"/>
    <property type="match status" value="1"/>
</dbReference>
<dbReference type="Proteomes" id="UP000515203">
    <property type="component" value="Unplaced"/>
</dbReference>
<dbReference type="OrthoDB" id="126772at2759"/>
<dbReference type="InParanoid" id="A0A6P6EFI6"/>
<feature type="domain" description="Kazal-like" evidence="7">
    <location>
        <begin position="692"/>
        <end position="753"/>
    </location>
</feature>
<dbReference type="GeneID" id="101568000"/>
<keyword evidence="8" id="KW-1185">Reference proteome</keyword>
<sequence>MRTAPVRVLLTLALCLVRDASSEDANQETCSEFQALLENGKLFCPQDNNLFQIPVEIAFINKCVTCKKILENATKSQERAVHLARVTRDTAQVKLNCNDFRKGEKDGGFSCTDGEAAVCGTDGKTYRNRCELCAENGKTGSQVGIRSEGECGSSNSVEDICRAYRAYVEDGRLGCTRESDPVLGPDGRTHGNKCAMCAELFLKEAEENAKREGEKRIRRNVEKAFCKEYERQVRNGRLFCTRESDPIRGPDGKMHGNKCSLCAELFMKHFLEEKSKADQNLRKPKEKIVKREAEIEKLCSEYEERAKKGILFCTRENDPIRGPDGKMHGNVCSMCHAFFQKKFDKKEKVEVLARKKRTPVRKLSFEDYCHEYRKRMKNGLIACSREGEPFQGPDGNTYDNYCIMCQTYFEAEHAKKERQSRPKRQSVNTVFFQELCSGYRKSRRNGQLFCTRENDPIRGPDGKMHGNTCSMCEALFKEEDKAKAKAKREAIKENCSEFRNLMRNGTLICTRDNDPVLGPDGQMHMNKCAMCASVFKLEEEEKKNNTEKNIEAEKVKREAVEELCREYRQYVRNGHLPCTRENDPIEGLDGKIHGNTCSMCEAFFLQEAKEKEDKSNGKVKREAEKDTCSEYRSLVHNGILFCTRENDPVRGPDGKTHGNKCAMCKAVFQRENEERKKKEGENKKQDSNGGGGKGQDPCAEFRDMMRDGNLACTREHDPVRGADGKSYNNKCGMCKELLQREAKEKEKNSTLRYDKTESASGKDVCDEYRSQMKNGKLTCTRESDPVRGPDGKTHGNKCAMCKNRLEKEAAERKKKEEEGKQKTGEKSNDNKQDQCYEFRSKQKEGRLVCTRDNSPFRGVDGQMYVNKCAMCQTIFEREARERKKEDEEKSKSQSSNDTKDQCKEEAEDARLRQAAGSLAYVGMSADECSDYRKNVRNGELTCTRENDPVRGADGRTYKNKCYKCRAVFQKEALERVKSQAKPPHMRASEERPDSSNSSLDSEMCKHYRVLPRMGFLCPKDLQPVCGDDGQTYGNPCMLCHANLIQQTNIHIRSQGTCEGSNSPEVAPGSAHTGPVKQGLMKTTRKTNTTRI</sequence>
<feature type="region of interest" description="Disordered" evidence="5">
    <location>
        <begin position="1054"/>
        <end position="1091"/>
    </location>
</feature>
<feature type="domain" description="Kazal-like" evidence="7">
    <location>
        <begin position="622"/>
        <end position="684"/>
    </location>
</feature>
<name>A0A6P6EFI6_OCTDE</name>
<dbReference type="FunFam" id="3.30.60.30:FF:000001">
    <property type="entry name" value="Serine peptidase inhibitor, Kazal type 5"/>
    <property type="match status" value="10"/>
</dbReference>
<dbReference type="AlphaFoldDB" id="A0A6P6EFI6"/>
<dbReference type="FunCoup" id="A0A6P6EFI6">
    <property type="interactions" value="162"/>
</dbReference>
<feature type="domain" description="Kazal-like" evidence="7">
    <location>
        <begin position="759"/>
        <end position="821"/>
    </location>
</feature>